<dbReference type="Gene3D" id="2.70.150.10">
    <property type="entry name" value="Calcium-transporting ATPase, cytoplasmic transduction domain A"/>
    <property type="match status" value="1"/>
</dbReference>
<dbReference type="AlphaFoldDB" id="A0A7S3GN46"/>
<evidence type="ECO:0000259" key="12">
    <source>
        <dbReference type="PROSITE" id="PS50846"/>
    </source>
</evidence>
<protein>
    <recommendedName>
        <fullName evidence="12">HMA domain-containing protein</fullName>
    </recommendedName>
</protein>
<feature type="region of interest" description="Disordered" evidence="11">
    <location>
        <begin position="175"/>
        <end position="196"/>
    </location>
</feature>
<dbReference type="InterPro" id="IPR023214">
    <property type="entry name" value="HAD_sf"/>
</dbReference>
<feature type="domain" description="HMA" evidence="12">
    <location>
        <begin position="274"/>
        <end position="351"/>
    </location>
</feature>
<evidence type="ECO:0000256" key="7">
    <source>
        <dbReference type="ARBA" id="ARBA00022967"/>
    </source>
</evidence>
<dbReference type="Gene3D" id="3.40.1110.10">
    <property type="entry name" value="Calcium-transporting ATPase, cytoplasmic domain N"/>
    <property type="match status" value="1"/>
</dbReference>
<comment type="subcellular location">
    <subcellularLocation>
        <location evidence="1">Endomembrane system</location>
        <topology evidence="1">Multi-pass membrane protein</topology>
    </subcellularLocation>
    <subcellularLocation>
        <location evidence="10">Membrane</location>
    </subcellularLocation>
</comment>
<dbReference type="PRINTS" id="PR00119">
    <property type="entry name" value="CATATPASE"/>
</dbReference>
<dbReference type="PRINTS" id="PR00120">
    <property type="entry name" value="HATPASE"/>
</dbReference>
<dbReference type="PROSITE" id="PS00154">
    <property type="entry name" value="ATPASE_E1_E2"/>
    <property type="match status" value="1"/>
</dbReference>
<dbReference type="PANTHER" id="PTHR43520:SF8">
    <property type="entry name" value="P-TYPE CU(+) TRANSPORTER"/>
    <property type="match status" value="1"/>
</dbReference>
<dbReference type="SUPFAM" id="SSF81665">
    <property type="entry name" value="Calcium ATPase, transmembrane domain M"/>
    <property type="match status" value="1"/>
</dbReference>
<evidence type="ECO:0000256" key="11">
    <source>
        <dbReference type="SAM" id="MobiDB-lite"/>
    </source>
</evidence>
<dbReference type="InterPro" id="IPR008250">
    <property type="entry name" value="ATPase_P-typ_transduc_dom_A_sf"/>
</dbReference>
<evidence type="ECO:0000256" key="3">
    <source>
        <dbReference type="ARBA" id="ARBA00022692"/>
    </source>
</evidence>
<feature type="domain" description="HMA" evidence="12">
    <location>
        <begin position="11"/>
        <end position="76"/>
    </location>
</feature>
<dbReference type="InterPro" id="IPR023298">
    <property type="entry name" value="ATPase_P-typ_TM_dom_sf"/>
</dbReference>
<comment type="similarity">
    <text evidence="2 10">Belongs to the cation transport ATPase (P-type) (TC 3.A.3) family. Type IB subfamily.</text>
</comment>
<dbReference type="SFLD" id="SFLDF00027">
    <property type="entry name" value="p-type_atpase"/>
    <property type="match status" value="1"/>
</dbReference>
<dbReference type="InterPro" id="IPR006121">
    <property type="entry name" value="HMA_dom"/>
</dbReference>
<evidence type="ECO:0000256" key="8">
    <source>
        <dbReference type="ARBA" id="ARBA00022989"/>
    </source>
</evidence>
<dbReference type="SFLD" id="SFLDG00002">
    <property type="entry name" value="C1.7:_P-type_atpase_like"/>
    <property type="match status" value="1"/>
</dbReference>
<keyword evidence="5 10" id="KW-0547">Nucleotide-binding</keyword>
<dbReference type="InterPro" id="IPR036412">
    <property type="entry name" value="HAD-like_sf"/>
</dbReference>
<dbReference type="GO" id="GO:0012505">
    <property type="term" value="C:endomembrane system"/>
    <property type="evidence" value="ECO:0007669"/>
    <property type="project" value="UniProtKB-SubCell"/>
</dbReference>
<gene>
    <name evidence="13" type="ORF">SELO1098_LOCUS407</name>
</gene>
<feature type="transmembrane region" description="Helical" evidence="10">
    <location>
        <begin position="1089"/>
        <end position="1108"/>
    </location>
</feature>
<keyword evidence="8 10" id="KW-1133">Transmembrane helix</keyword>
<dbReference type="SFLD" id="SFLDS00003">
    <property type="entry name" value="Haloacid_Dehalogenase"/>
    <property type="match status" value="1"/>
</dbReference>
<dbReference type="NCBIfam" id="TIGR01494">
    <property type="entry name" value="ATPase_P-type"/>
    <property type="match status" value="2"/>
</dbReference>
<keyword evidence="3 10" id="KW-0812">Transmembrane</keyword>
<dbReference type="PROSITE" id="PS50846">
    <property type="entry name" value="HMA_2"/>
    <property type="match status" value="3"/>
</dbReference>
<evidence type="ECO:0000256" key="10">
    <source>
        <dbReference type="RuleBase" id="RU362081"/>
    </source>
</evidence>
<feature type="transmembrane region" description="Helical" evidence="10">
    <location>
        <begin position="663"/>
        <end position="685"/>
    </location>
</feature>
<dbReference type="GO" id="GO:0016020">
    <property type="term" value="C:membrane"/>
    <property type="evidence" value="ECO:0007669"/>
    <property type="project" value="UniProtKB-SubCell"/>
</dbReference>
<dbReference type="InterPro" id="IPR044492">
    <property type="entry name" value="P_typ_ATPase_HD_dom"/>
</dbReference>
<dbReference type="InterPro" id="IPR036163">
    <property type="entry name" value="HMA_dom_sf"/>
</dbReference>
<dbReference type="Pfam" id="PF00702">
    <property type="entry name" value="Hydrolase"/>
    <property type="match status" value="1"/>
</dbReference>
<dbReference type="GO" id="GO:0055070">
    <property type="term" value="P:copper ion homeostasis"/>
    <property type="evidence" value="ECO:0007669"/>
    <property type="project" value="TreeGrafter"/>
</dbReference>
<dbReference type="SUPFAM" id="SSF81653">
    <property type="entry name" value="Calcium ATPase, transduction domain A"/>
    <property type="match status" value="1"/>
</dbReference>
<organism evidence="13">
    <name type="scientific">Spumella elongata</name>
    <dbReference type="NCBI Taxonomy" id="89044"/>
    <lineage>
        <taxon>Eukaryota</taxon>
        <taxon>Sar</taxon>
        <taxon>Stramenopiles</taxon>
        <taxon>Ochrophyta</taxon>
        <taxon>Chrysophyceae</taxon>
        <taxon>Chromulinales</taxon>
        <taxon>Chromulinaceae</taxon>
        <taxon>Spumella</taxon>
    </lineage>
</organism>
<feature type="region of interest" description="Disordered" evidence="11">
    <location>
        <begin position="87"/>
        <end position="110"/>
    </location>
</feature>
<feature type="domain" description="HMA" evidence="12">
    <location>
        <begin position="110"/>
        <end position="174"/>
    </location>
</feature>
<dbReference type="InterPro" id="IPR023299">
    <property type="entry name" value="ATPase_P-typ_cyto_dom_N"/>
</dbReference>
<evidence type="ECO:0000256" key="9">
    <source>
        <dbReference type="ARBA" id="ARBA00023136"/>
    </source>
</evidence>
<dbReference type="InterPro" id="IPR027256">
    <property type="entry name" value="P-typ_ATPase_IB"/>
</dbReference>
<dbReference type="CDD" id="cd00371">
    <property type="entry name" value="HMA"/>
    <property type="match status" value="2"/>
</dbReference>
<dbReference type="InterPro" id="IPR001757">
    <property type="entry name" value="P_typ_ATPase"/>
</dbReference>
<keyword evidence="9 10" id="KW-0472">Membrane</keyword>
<dbReference type="GO" id="GO:0005507">
    <property type="term" value="F:copper ion binding"/>
    <property type="evidence" value="ECO:0007669"/>
    <property type="project" value="TreeGrafter"/>
</dbReference>
<evidence type="ECO:0000256" key="5">
    <source>
        <dbReference type="ARBA" id="ARBA00022741"/>
    </source>
</evidence>
<feature type="transmembrane region" description="Helical" evidence="10">
    <location>
        <begin position="451"/>
        <end position="470"/>
    </location>
</feature>
<evidence type="ECO:0000256" key="1">
    <source>
        <dbReference type="ARBA" id="ARBA00004127"/>
    </source>
</evidence>
<sequence>MSTSNRPDGSPDLAFKVTGMMCQQNCAATVQRAISTVKNVKYVEVSFPNEEALVWGKSAIVSDIITEVEDMGYDAELKGESKHIEEDVEQATSSLPAPITPEKNKDENSPDVELNIKGMFDSTTCPQKINNIISVLDGVFNVAIDFDAKKCSVWGFADVDTIIEALAAEGYGAKNANTTTPHKKKPKANKNTTTSAEGENRIVLNLDKLLRLVSLHTAESALKAIPTVQTISTDVEGRIITVFCTTTDQKVKTLEAILALNYGDSVVKNSALRREYIFEVTGMSCANCAMRVERTLYVLPGITLGDNINNTNVSVSSMTNKARVLIDESASDAVGPRGIMDAVTKIGYGCTLLSIDGVSISSGESTTENDTLAEWYMPLLVSIILGVPVMVLHLSMSFSETVMMYFDMPVMCSGGITLMQTIMFLLNLPILCVVGYRYYKGAVLGAMHNTYGMDCLVTVGTSITFLYSTIQLGLACGNHVATSHVFFETTGMLLMFVTVGKFIEAYAKRRSFAAISNLLKLQPREALLVVQSDIDYHKESSTTDPTSANNTNNNNTTEVTKLISLDLVQRGDVLKVFPGDRIPTDAYILMGSSFVNESMITGESLPVLKKKGDVLFGSTVNQNNVLYISVTSLGSESALYQIIKLVEAAQMSKAPVQAYADRIAGIFTPIILVLSVLTFVVWCSLSLTHVVPKHWYTEDQNDPFLFSMIFAISVVVISCPCALGLATPTAIMAGTSVGAMNGILIKGGGAFETAHKIDTVIFDKTGTLTEGKPAVTDIVVFAAPKRKGSLSPAQLITTTASSTLTESTDAHALELENNLLVLAATAEQSSDHPLSRAILHAAKERHLKLFALAEDATVMFVGSGVQCDTGAHGIVLVGNRALMEEQQVALSPQLDAMMWDLQIQGKTAICVAVNNVIVGVLGIADTAKEEAYSTIRALHALKIDVWMVTGDNRTTAEALAEELEIPKDRILAGVLPKDKVAKVQELQTQGRYVAMVGDGINDSPALAQAHLGIAIGAGTEVAIEAADMVLIRSHLHDLVVALDLARLVFNRIQVNFVWATIYNILAIPYAAGCWFPYTHLVLPPQYAGLAMALSSVSVVISSMCLWLYRRPLYLVDENALQDKINGGGVLAKARRKLQSLKENLTGRSHNNNNKESGIAMNILHSTHTSATSLNTMSSGSSGGGSATYKRLASTEMEANVDEFVL</sequence>
<evidence type="ECO:0000256" key="4">
    <source>
        <dbReference type="ARBA" id="ARBA00022723"/>
    </source>
</evidence>
<dbReference type="InterPro" id="IPR018303">
    <property type="entry name" value="ATPase_P-typ_P_site"/>
</dbReference>
<dbReference type="CDD" id="cd02094">
    <property type="entry name" value="P-type_ATPase_Cu-like"/>
    <property type="match status" value="1"/>
</dbReference>
<dbReference type="InterPro" id="IPR059000">
    <property type="entry name" value="ATPase_P-type_domA"/>
</dbReference>
<dbReference type="Gene3D" id="3.40.50.1000">
    <property type="entry name" value="HAD superfamily/HAD-like"/>
    <property type="match status" value="1"/>
</dbReference>
<dbReference type="GO" id="GO:0043682">
    <property type="term" value="F:P-type divalent copper transporter activity"/>
    <property type="evidence" value="ECO:0007669"/>
    <property type="project" value="TreeGrafter"/>
</dbReference>
<feature type="transmembrane region" description="Helical" evidence="10">
    <location>
        <begin position="375"/>
        <end position="396"/>
    </location>
</feature>
<reference evidence="13" key="1">
    <citation type="submission" date="2021-01" db="EMBL/GenBank/DDBJ databases">
        <authorList>
            <person name="Corre E."/>
            <person name="Pelletier E."/>
            <person name="Niang G."/>
            <person name="Scheremetjew M."/>
            <person name="Finn R."/>
            <person name="Kale V."/>
            <person name="Holt S."/>
            <person name="Cochrane G."/>
            <person name="Meng A."/>
            <person name="Brown T."/>
            <person name="Cohen L."/>
        </authorList>
    </citation>
    <scope>NUCLEOTIDE SEQUENCE</scope>
    <source>
        <strain evidence="13">CCAP 955/1</strain>
    </source>
</reference>
<keyword evidence="7" id="KW-1278">Translocase</keyword>
<dbReference type="SUPFAM" id="SSF55008">
    <property type="entry name" value="HMA, heavy metal-associated domain"/>
    <property type="match status" value="3"/>
</dbReference>
<dbReference type="FunFam" id="2.70.150.10:FF:000002">
    <property type="entry name" value="Copper-transporting ATPase 1, putative"/>
    <property type="match status" value="1"/>
</dbReference>
<evidence type="ECO:0000256" key="6">
    <source>
        <dbReference type="ARBA" id="ARBA00022840"/>
    </source>
</evidence>
<dbReference type="GO" id="GO:0005524">
    <property type="term" value="F:ATP binding"/>
    <property type="evidence" value="ECO:0007669"/>
    <property type="project" value="UniProtKB-UniRule"/>
</dbReference>
<dbReference type="PANTHER" id="PTHR43520">
    <property type="entry name" value="ATP7, ISOFORM B"/>
    <property type="match status" value="1"/>
</dbReference>
<feature type="transmembrane region" description="Helical" evidence="10">
    <location>
        <begin position="416"/>
        <end position="439"/>
    </location>
</feature>
<keyword evidence="4 10" id="KW-0479">Metal-binding</keyword>
<evidence type="ECO:0000313" key="13">
    <source>
        <dbReference type="EMBL" id="CAE0271582.1"/>
    </source>
</evidence>
<feature type="transmembrane region" description="Helical" evidence="10">
    <location>
        <begin position="1056"/>
        <end position="1077"/>
    </location>
</feature>
<evidence type="ECO:0000256" key="2">
    <source>
        <dbReference type="ARBA" id="ARBA00006024"/>
    </source>
</evidence>
<dbReference type="NCBIfam" id="TIGR01525">
    <property type="entry name" value="ATPase-IB_hvy"/>
    <property type="match status" value="1"/>
</dbReference>
<dbReference type="EMBL" id="HBIC01000716">
    <property type="protein sequence ID" value="CAE0271582.1"/>
    <property type="molecule type" value="Transcribed_RNA"/>
</dbReference>
<proteinExistence type="inferred from homology"/>
<dbReference type="Gene3D" id="3.30.70.100">
    <property type="match status" value="3"/>
</dbReference>
<dbReference type="SUPFAM" id="SSF56784">
    <property type="entry name" value="HAD-like"/>
    <property type="match status" value="1"/>
</dbReference>
<keyword evidence="6 10" id="KW-0067">ATP-binding</keyword>
<dbReference type="Pfam" id="PF00403">
    <property type="entry name" value="HMA"/>
    <property type="match status" value="2"/>
</dbReference>
<dbReference type="Pfam" id="PF00122">
    <property type="entry name" value="E1-E2_ATPase"/>
    <property type="match status" value="1"/>
</dbReference>
<dbReference type="GO" id="GO:0016887">
    <property type="term" value="F:ATP hydrolysis activity"/>
    <property type="evidence" value="ECO:0007669"/>
    <property type="project" value="InterPro"/>
</dbReference>
<accession>A0A7S3GN46</accession>
<feature type="transmembrane region" description="Helical" evidence="10">
    <location>
        <begin position="482"/>
        <end position="503"/>
    </location>
</feature>
<name>A0A7S3GN46_9STRA</name>
<dbReference type="SUPFAM" id="SSF81660">
    <property type="entry name" value="Metal cation-transporting ATPase, ATP-binding domain N"/>
    <property type="match status" value="1"/>
</dbReference>
<feature type="transmembrane region" description="Helical" evidence="10">
    <location>
        <begin position="705"/>
        <end position="726"/>
    </location>
</feature>